<organism evidence="2 3">
    <name type="scientific">Gordonia humi</name>
    <dbReference type="NCBI Taxonomy" id="686429"/>
    <lineage>
        <taxon>Bacteria</taxon>
        <taxon>Bacillati</taxon>
        <taxon>Actinomycetota</taxon>
        <taxon>Actinomycetes</taxon>
        <taxon>Mycobacteriales</taxon>
        <taxon>Gordoniaceae</taxon>
        <taxon>Gordonia</taxon>
    </lineage>
</organism>
<accession>A0A840EXJ8</accession>
<feature type="compositionally biased region" description="Basic and acidic residues" evidence="1">
    <location>
        <begin position="1"/>
        <end position="13"/>
    </location>
</feature>
<dbReference type="Proteomes" id="UP000551501">
    <property type="component" value="Unassembled WGS sequence"/>
</dbReference>
<gene>
    <name evidence="2" type="ORF">BKA16_001565</name>
</gene>
<dbReference type="RefSeq" id="WP_281378395.1">
    <property type="nucleotide sequence ID" value="NZ_BAABHL010000050.1"/>
</dbReference>
<keyword evidence="3" id="KW-1185">Reference proteome</keyword>
<proteinExistence type="predicted"/>
<evidence type="ECO:0000256" key="1">
    <source>
        <dbReference type="SAM" id="MobiDB-lite"/>
    </source>
</evidence>
<protein>
    <submittedName>
        <fullName evidence="2">Uncharacterized protein</fullName>
    </submittedName>
</protein>
<evidence type="ECO:0000313" key="3">
    <source>
        <dbReference type="Proteomes" id="UP000551501"/>
    </source>
</evidence>
<reference evidence="2 3" key="1">
    <citation type="submission" date="2020-08" db="EMBL/GenBank/DDBJ databases">
        <title>Sequencing the genomes of 1000 actinobacteria strains.</title>
        <authorList>
            <person name="Klenk H.-P."/>
        </authorList>
    </citation>
    <scope>NUCLEOTIDE SEQUENCE [LARGE SCALE GENOMIC DNA]</scope>
    <source>
        <strain evidence="2 3">DSM 45298</strain>
    </source>
</reference>
<feature type="region of interest" description="Disordered" evidence="1">
    <location>
        <begin position="1"/>
        <end position="43"/>
    </location>
</feature>
<sequence length="43" mass="5090">MNEAGEKADELHELSPLPMLLDENERRQATRDAIAQEQRDRRR</sequence>
<dbReference type="AlphaFoldDB" id="A0A840EXJ8"/>
<name>A0A840EXJ8_9ACTN</name>
<evidence type="ECO:0000313" key="2">
    <source>
        <dbReference type="EMBL" id="MBB4135013.1"/>
    </source>
</evidence>
<dbReference type="EMBL" id="JACIFP010000001">
    <property type="protein sequence ID" value="MBB4135013.1"/>
    <property type="molecule type" value="Genomic_DNA"/>
</dbReference>
<comment type="caution">
    <text evidence="2">The sequence shown here is derived from an EMBL/GenBank/DDBJ whole genome shotgun (WGS) entry which is preliminary data.</text>
</comment>